<evidence type="ECO:0000256" key="5">
    <source>
        <dbReference type="SAM" id="SignalP"/>
    </source>
</evidence>
<keyword evidence="3" id="KW-0677">Repeat</keyword>
<organism evidence="6">
    <name type="scientific">Cacopsylla melanoneura</name>
    <dbReference type="NCBI Taxonomy" id="428564"/>
    <lineage>
        <taxon>Eukaryota</taxon>
        <taxon>Metazoa</taxon>
        <taxon>Ecdysozoa</taxon>
        <taxon>Arthropoda</taxon>
        <taxon>Hexapoda</taxon>
        <taxon>Insecta</taxon>
        <taxon>Pterygota</taxon>
        <taxon>Neoptera</taxon>
        <taxon>Paraneoptera</taxon>
        <taxon>Hemiptera</taxon>
        <taxon>Sternorrhyncha</taxon>
        <taxon>Psylloidea</taxon>
        <taxon>Psyllidae</taxon>
        <taxon>Psyllinae</taxon>
        <taxon>Cacopsylla</taxon>
    </lineage>
</organism>
<evidence type="ECO:0000256" key="2">
    <source>
        <dbReference type="ARBA" id="ARBA00022729"/>
    </source>
</evidence>
<sequence>MHISFPRRTTRKLFFLFTFLAGFELVTSTKLSPEPGGLCSSSVQKCDIRSEGRRLTCSGMLHGIHAIAYSIHLRIRFLSLCKWHTSVFTPDLLRIYPEIEKFTLWKSTITHLMSDFPPLYKLKVIVMSNLGLQVIDPTTFTHVPRLRVLDLRSNQLLTLGAAILDNHQFLHQVFLAGKDYICKDDLIWVSEERYGTLIQDRDQMICGEKYPDLRVEPIMQILKKMNAQCPSLPPYNCMCLLDNAVQSLPPLDSEEIPIRKRFNQEQNFRSRFTSREAPPSFPFPTGASFNPLRDSPSNFNFPATDEGFPAMDPEFPESPRSLIPLITVDCSYRNLTQLPHFLPDNTTTVLALGNQITDISLPLTNINYSHILDLILDYNPIKSLDHLEGATWLKTFRNLSLRGNKLSQLPTYALDNALEVNPNVNLLQLGDNPWRCDCGFTPGFQDLLVKYETVIEDPLSIRCAWSEEASISLQPIRTLSRSLICASDQSNIQPLVLLNIGLLVSIIFIGVKFVYDYFMYKKFGQLPWIITVVP</sequence>
<keyword evidence="2 5" id="KW-0732">Signal</keyword>
<dbReference type="GO" id="GO:0031012">
    <property type="term" value="C:extracellular matrix"/>
    <property type="evidence" value="ECO:0007669"/>
    <property type="project" value="TreeGrafter"/>
</dbReference>
<dbReference type="SUPFAM" id="SSF52058">
    <property type="entry name" value="L domain-like"/>
    <property type="match status" value="1"/>
</dbReference>
<keyword evidence="4" id="KW-1133">Transmembrane helix</keyword>
<dbReference type="InterPro" id="IPR032675">
    <property type="entry name" value="LRR_dom_sf"/>
</dbReference>
<proteinExistence type="predicted"/>
<dbReference type="AlphaFoldDB" id="A0A8D8QYH0"/>
<dbReference type="Gene3D" id="3.80.10.10">
    <property type="entry name" value="Ribonuclease Inhibitor"/>
    <property type="match status" value="2"/>
</dbReference>
<dbReference type="PANTHER" id="PTHR24373">
    <property type="entry name" value="SLIT RELATED LEUCINE-RICH REPEAT NEURONAL PROTEIN"/>
    <property type="match status" value="1"/>
</dbReference>
<feature type="chain" id="PRO_5034019539" evidence="5">
    <location>
        <begin position="29"/>
        <end position="534"/>
    </location>
</feature>
<feature type="transmembrane region" description="Helical" evidence="4">
    <location>
        <begin position="495"/>
        <end position="515"/>
    </location>
</feature>
<dbReference type="InterPro" id="IPR003591">
    <property type="entry name" value="Leu-rich_rpt_typical-subtyp"/>
</dbReference>
<accession>A0A8D8QYH0</accession>
<reference evidence="6" key="1">
    <citation type="submission" date="2021-05" db="EMBL/GenBank/DDBJ databases">
        <authorList>
            <person name="Alioto T."/>
            <person name="Alioto T."/>
            <person name="Gomez Garrido J."/>
        </authorList>
    </citation>
    <scope>NUCLEOTIDE SEQUENCE</scope>
</reference>
<dbReference type="InterPro" id="IPR001611">
    <property type="entry name" value="Leu-rich_rpt"/>
</dbReference>
<keyword evidence="1" id="KW-0433">Leucine-rich repeat</keyword>
<dbReference type="EMBL" id="HBUF01114263">
    <property type="protein sequence ID" value="CAG6640840.1"/>
    <property type="molecule type" value="Transcribed_RNA"/>
</dbReference>
<feature type="signal peptide" evidence="5">
    <location>
        <begin position="1"/>
        <end position="28"/>
    </location>
</feature>
<keyword evidence="4" id="KW-0812">Transmembrane</keyword>
<evidence type="ECO:0000313" key="6">
    <source>
        <dbReference type="EMBL" id="CAG6640840.1"/>
    </source>
</evidence>
<dbReference type="PANTHER" id="PTHR24373:SF370">
    <property type="entry name" value="FISH-LIPS, ISOFORM E"/>
    <property type="match status" value="1"/>
</dbReference>
<keyword evidence="4" id="KW-0472">Membrane</keyword>
<evidence type="ECO:0000256" key="1">
    <source>
        <dbReference type="ARBA" id="ARBA00022614"/>
    </source>
</evidence>
<evidence type="ECO:0000256" key="3">
    <source>
        <dbReference type="ARBA" id="ARBA00022737"/>
    </source>
</evidence>
<dbReference type="Pfam" id="PF13855">
    <property type="entry name" value="LRR_8"/>
    <property type="match status" value="1"/>
</dbReference>
<name>A0A8D8QYH0_9HEMI</name>
<evidence type="ECO:0000256" key="4">
    <source>
        <dbReference type="SAM" id="Phobius"/>
    </source>
</evidence>
<dbReference type="SMART" id="SM00369">
    <property type="entry name" value="LRR_TYP"/>
    <property type="match status" value="3"/>
</dbReference>
<protein>
    <submittedName>
        <fullName evidence="6">Protein singed wings 2</fullName>
    </submittedName>
</protein>
<dbReference type="InterPro" id="IPR050328">
    <property type="entry name" value="Dev_Immune_Receptor"/>
</dbReference>
<dbReference type="GO" id="GO:0005615">
    <property type="term" value="C:extracellular space"/>
    <property type="evidence" value="ECO:0007669"/>
    <property type="project" value="TreeGrafter"/>
</dbReference>